<organism evidence="2">
    <name type="scientific">marine sediment metagenome</name>
    <dbReference type="NCBI Taxonomy" id="412755"/>
    <lineage>
        <taxon>unclassified sequences</taxon>
        <taxon>metagenomes</taxon>
        <taxon>ecological metagenomes</taxon>
    </lineage>
</organism>
<accession>A0A0F9E5Y3</accession>
<protein>
    <submittedName>
        <fullName evidence="2">Uncharacterized protein</fullName>
    </submittedName>
</protein>
<proteinExistence type="predicted"/>
<dbReference type="EMBL" id="LAZR01036281">
    <property type="protein sequence ID" value="KKL25266.1"/>
    <property type="molecule type" value="Genomic_DNA"/>
</dbReference>
<evidence type="ECO:0000313" key="2">
    <source>
        <dbReference type="EMBL" id="KKL25266.1"/>
    </source>
</evidence>
<gene>
    <name evidence="2" type="ORF">LCGC14_2407040</name>
</gene>
<reference evidence="2" key="1">
    <citation type="journal article" date="2015" name="Nature">
        <title>Complex archaea that bridge the gap between prokaryotes and eukaryotes.</title>
        <authorList>
            <person name="Spang A."/>
            <person name="Saw J.H."/>
            <person name="Jorgensen S.L."/>
            <person name="Zaremba-Niedzwiedzka K."/>
            <person name="Martijn J."/>
            <person name="Lind A.E."/>
            <person name="van Eijk R."/>
            <person name="Schleper C."/>
            <person name="Guy L."/>
            <person name="Ettema T.J."/>
        </authorList>
    </citation>
    <scope>NUCLEOTIDE SEQUENCE</scope>
</reference>
<name>A0A0F9E5Y3_9ZZZZ</name>
<comment type="caution">
    <text evidence="2">The sequence shown here is derived from an EMBL/GenBank/DDBJ whole genome shotgun (WGS) entry which is preliminary data.</text>
</comment>
<dbReference type="AlphaFoldDB" id="A0A0F9E5Y3"/>
<evidence type="ECO:0000256" key="1">
    <source>
        <dbReference type="SAM" id="MobiDB-lite"/>
    </source>
</evidence>
<feature type="region of interest" description="Disordered" evidence="1">
    <location>
        <begin position="24"/>
        <end position="71"/>
    </location>
</feature>
<sequence>MSDEHDEHTDNEVECAKLGCANRHVPSKNYQGTTSRCPEHRGPRGKHRNTRYGANTDWFLFGPDNSRDSDW</sequence>